<dbReference type="Proteomes" id="UP000041254">
    <property type="component" value="Unassembled WGS sequence"/>
</dbReference>
<feature type="compositionally biased region" description="Gly residues" evidence="2">
    <location>
        <begin position="1523"/>
        <end position="1533"/>
    </location>
</feature>
<feature type="compositionally biased region" description="Low complexity" evidence="2">
    <location>
        <begin position="2373"/>
        <end position="2413"/>
    </location>
</feature>
<feature type="region of interest" description="Disordered" evidence="2">
    <location>
        <begin position="2543"/>
        <end position="2844"/>
    </location>
</feature>
<evidence type="ECO:0000313" key="4">
    <source>
        <dbReference type="EMBL" id="CEL97766.1"/>
    </source>
</evidence>
<feature type="compositionally biased region" description="Basic and acidic residues" evidence="2">
    <location>
        <begin position="1946"/>
        <end position="1956"/>
    </location>
</feature>
<feature type="compositionally biased region" description="Basic and acidic residues" evidence="2">
    <location>
        <begin position="1837"/>
        <end position="1851"/>
    </location>
</feature>
<dbReference type="PANTHER" id="PTHR45979">
    <property type="entry name" value="PAP/OAS1 SUBSTRATE-BINDING DOMAIN SUPERFAMILY"/>
    <property type="match status" value="1"/>
</dbReference>
<dbReference type="SUPFAM" id="SSF81631">
    <property type="entry name" value="PAP/OAS1 substrate-binding domain"/>
    <property type="match status" value="1"/>
</dbReference>
<feature type="compositionally biased region" description="Low complexity" evidence="2">
    <location>
        <begin position="2101"/>
        <end position="2116"/>
    </location>
</feature>
<feature type="compositionally biased region" description="Basic and acidic residues" evidence="2">
    <location>
        <begin position="1009"/>
        <end position="1018"/>
    </location>
</feature>
<feature type="compositionally biased region" description="Low complexity" evidence="2">
    <location>
        <begin position="2707"/>
        <end position="2721"/>
    </location>
</feature>
<feature type="compositionally biased region" description="Pro residues" evidence="2">
    <location>
        <begin position="1448"/>
        <end position="1469"/>
    </location>
</feature>
<dbReference type="InterPro" id="IPR043519">
    <property type="entry name" value="NT_sf"/>
</dbReference>
<feature type="compositionally biased region" description="Pro residues" evidence="2">
    <location>
        <begin position="1814"/>
        <end position="1830"/>
    </location>
</feature>
<feature type="compositionally biased region" description="Low complexity" evidence="2">
    <location>
        <begin position="644"/>
        <end position="655"/>
    </location>
</feature>
<dbReference type="STRING" id="1169540.A0A0G4EKS5"/>
<feature type="compositionally biased region" description="Pro residues" evidence="2">
    <location>
        <begin position="2117"/>
        <end position="2127"/>
    </location>
</feature>
<feature type="region of interest" description="Disordered" evidence="2">
    <location>
        <begin position="1433"/>
        <end position="1505"/>
    </location>
</feature>
<gene>
    <name evidence="4" type="ORF">Vbra_12351</name>
</gene>
<dbReference type="PANTHER" id="PTHR45979:SF30">
    <property type="entry name" value="NUCLEOTIDYLTRANSFERASE"/>
    <property type="match status" value="1"/>
</dbReference>
<feature type="domain" description="PAP/OAS1 substrate-binding-related" evidence="3">
    <location>
        <begin position="163"/>
        <end position="258"/>
    </location>
</feature>
<feature type="region of interest" description="Disordered" evidence="2">
    <location>
        <begin position="1649"/>
        <end position="1733"/>
    </location>
</feature>
<evidence type="ECO:0000256" key="2">
    <source>
        <dbReference type="SAM" id="MobiDB-lite"/>
    </source>
</evidence>
<feature type="compositionally biased region" description="Low complexity" evidence="2">
    <location>
        <begin position="976"/>
        <end position="988"/>
    </location>
</feature>
<organism evidence="4 5">
    <name type="scientific">Vitrella brassicaformis (strain CCMP3155)</name>
    <dbReference type="NCBI Taxonomy" id="1169540"/>
    <lineage>
        <taxon>Eukaryota</taxon>
        <taxon>Sar</taxon>
        <taxon>Alveolata</taxon>
        <taxon>Colpodellida</taxon>
        <taxon>Vitrellaceae</taxon>
        <taxon>Vitrella</taxon>
    </lineage>
</organism>
<feature type="region of interest" description="Disordered" evidence="2">
    <location>
        <begin position="1523"/>
        <end position="1611"/>
    </location>
</feature>
<dbReference type="OrthoDB" id="346877at2759"/>
<dbReference type="Gene3D" id="1.10.1410.10">
    <property type="match status" value="1"/>
</dbReference>
<feature type="compositionally biased region" description="Gly residues" evidence="2">
    <location>
        <begin position="993"/>
        <end position="1004"/>
    </location>
</feature>
<feature type="compositionally biased region" description="Polar residues" evidence="2">
    <location>
        <begin position="1146"/>
        <end position="1166"/>
    </location>
</feature>
<proteinExistence type="predicted"/>
<feature type="compositionally biased region" description="Basic and acidic residues" evidence="2">
    <location>
        <begin position="2631"/>
        <end position="2643"/>
    </location>
</feature>
<dbReference type="SUPFAM" id="SSF81301">
    <property type="entry name" value="Nucleotidyltransferase"/>
    <property type="match status" value="1"/>
</dbReference>
<feature type="compositionally biased region" description="Polar residues" evidence="2">
    <location>
        <begin position="932"/>
        <end position="949"/>
    </location>
</feature>
<feature type="region of interest" description="Disordered" evidence="2">
    <location>
        <begin position="1791"/>
        <end position="2482"/>
    </location>
</feature>
<feature type="coiled-coil region" evidence="1">
    <location>
        <begin position="2514"/>
        <end position="2541"/>
    </location>
</feature>
<feature type="compositionally biased region" description="Low complexity" evidence="2">
    <location>
        <begin position="2425"/>
        <end position="2436"/>
    </location>
</feature>
<feature type="compositionally biased region" description="Polar residues" evidence="2">
    <location>
        <begin position="1721"/>
        <end position="1733"/>
    </location>
</feature>
<feature type="compositionally biased region" description="Polar residues" evidence="2">
    <location>
        <begin position="475"/>
        <end position="484"/>
    </location>
</feature>
<dbReference type="InterPro" id="IPR058921">
    <property type="entry name" value="PAP/OAS1-rel"/>
</dbReference>
<feature type="compositionally biased region" description="Polar residues" evidence="2">
    <location>
        <begin position="1535"/>
        <end position="1548"/>
    </location>
</feature>
<feature type="compositionally biased region" description="Acidic residues" evidence="2">
    <location>
        <begin position="2444"/>
        <end position="2459"/>
    </location>
</feature>
<dbReference type="VEuPathDB" id="CryptoDB:Vbra_12351"/>
<feature type="region of interest" description="Disordered" evidence="2">
    <location>
        <begin position="834"/>
        <end position="1062"/>
    </location>
</feature>
<accession>A0A0G4EKS5</accession>
<feature type="compositionally biased region" description="Basic and acidic residues" evidence="2">
    <location>
        <begin position="2797"/>
        <end position="2815"/>
    </location>
</feature>
<feature type="domain" description="PAP/OAS1 substrate-binding-related" evidence="3">
    <location>
        <begin position="340"/>
        <end position="401"/>
    </location>
</feature>
<feature type="region of interest" description="Disordered" evidence="2">
    <location>
        <begin position="474"/>
        <end position="528"/>
    </location>
</feature>
<feature type="compositionally biased region" description="Basic and acidic residues" evidence="2">
    <location>
        <begin position="2747"/>
        <end position="2766"/>
    </location>
</feature>
<feature type="compositionally biased region" description="Polar residues" evidence="2">
    <location>
        <begin position="580"/>
        <end position="590"/>
    </location>
</feature>
<dbReference type="InParanoid" id="A0A0G4EKS5"/>
<reference evidence="4 5" key="1">
    <citation type="submission" date="2014-11" db="EMBL/GenBank/DDBJ databases">
        <authorList>
            <person name="Zhu J."/>
            <person name="Qi W."/>
            <person name="Song R."/>
        </authorList>
    </citation>
    <scope>NUCLEOTIDE SEQUENCE [LARGE SCALE GENOMIC DNA]</scope>
</reference>
<feature type="compositionally biased region" description="Polar residues" evidence="2">
    <location>
        <begin position="2291"/>
        <end position="2301"/>
    </location>
</feature>
<feature type="compositionally biased region" description="Basic and acidic residues" evidence="2">
    <location>
        <begin position="1930"/>
        <end position="1939"/>
    </location>
</feature>
<feature type="compositionally biased region" description="Low complexity" evidence="2">
    <location>
        <begin position="2650"/>
        <end position="2661"/>
    </location>
</feature>
<feature type="compositionally biased region" description="Pro residues" evidence="2">
    <location>
        <begin position="607"/>
        <end position="623"/>
    </location>
</feature>
<evidence type="ECO:0000313" key="5">
    <source>
        <dbReference type="Proteomes" id="UP000041254"/>
    </source>
</evidence>
<feature type="region of interest" description="Disordered" evidence="2">
    <location>
        <begin position="1142"/>
        <end position="1212"/>
    </location>
</feature>
<feature type="compositionally biased region" description="Pro residues" evidence="2">
    <location>
        <begin position="1176"/>
        <end position="1196"/>
    </location>
</feature>
<feature type="region of interest" description="Disordered" evidence="2">
    <location>
        <begin position="1076"/>
        <end position="1128"/>
    </location>
</feature>
<feature type="compositionally biased region" description="Low complexity" evidence="2">
    <location>
        <begin position="2608"/>
        <end position="2627"/>
    </location>
</feature>
<feature type="region of interest" description="Disordered" evidence="2">
    <location>
        <begin position="1251"/>
        <end position="1344"/>
    </location>
</feature>
<feature type="compositionally biased region" description="Polar residues" evidence="2">
    <location>
        <begin position="1051"/>
        <end position="1060"/>
    </location>
</feature>
<feature type="compositionally biased region" description="Low complexity" evidence="2">
    <location>
        <begin position="2276"/>
        <end position="2289"/>
    </location>
</feature>
<feature type="compositionally biased region" description="Low complexity" evidence="2">
    <location>
        <begin position="1696"/>
        <end position="1707"/>
    </location>
</feature>
<feature type="compositionally biased region" description="Pro residues" evidence="2">
    <location>
        <begin position="2264"/>
        <end position="2275"/>
    </location>
</feature>
<feature type="compositionally biased region" description="Polar residues" evidence="2">
    <location>
        <begin position="2662"/>
        <end position="2675"/>
    </location>
</feature>
<feature type="compositionally biased region" description="Basic and acidic residues" evidence="2">
    <location>
        <begin position="1678"/>
        <end position="1689"/>
    </location>
</feature>
<name>A0A0G4EKS5_VITBC</name>
<dbReference type="InterPro" id="IPR058920">
    <property type="entry name" value="PAP-OAS1-bd-rel"/>
</dbReference>
<feature type="compositionally biased region" description="Low complexity" evidence="2">
    <location>
        <begin position="2077"/>
        <end position="2089"/>
    </location>
</feature>
<feature type="compositionally biased region" description="Basic and acidic residues" evidence="2">
    <location>
        <begin position="1860"/>
        <end position="1890"/>
    </location>
</feature>
<feature type="region of interest" description="Disordered" evidence="2">
    <location>
        <begin position="580"/>
        <end position="731"/>
    </location>
</feature>
<dbReference type="Gene3D" id="3.30.460.10">
    <property type="entry name" value="Beta Polymerase, domain 2"/>
    <property type="match status" value="1"/>
</dbReference>
<protein>
    <recommendedName>
        <fullName evidence="3">PAP/OAS1 substrate-binding-related domain-containing protein</fullName>
    </recommendedName>
</protein>
<feature type="compositionally biased region" description="Basic residues" evidence="2">
    <location>
        <begin position="1472"/>
        <end position="1484"/>
    </location>
</feature>
<dbReference type="EMBL" id="CDMY01000255">
    <property type="protein sequence ID" value="CEL97766.1"/>
    <property type="molecule type" value="Genomic_DNA"/>
</dbReference>
<feature type="compositionally biased region" description="Low complexity" evidence="2">
    <location>
        <begin position="2148"/>
        <end position="2182"/>
    </location>
</feature>
<feature type="compositionally biased region" description="Low complexity" evidence="2">
    <location>
        <begin position="1962"/>
        <end position="1981"/>
    </location>
</feature>
<dbReference type="OMA" id="HRINAPR"/>
<keyword evidence="5" id="KW-1185">Reference proteome</keyword>
<evidence type="ECO:0000256" key="1">
    <source>
        <dbReference type="SAM" id="Coils"/>
    </source>
</evidence>
<sequence length="2844" mass="299482">MQMTTPIYHGLRWIDNFLVSIGPSPENEALRREVYYFVRQLIIDTLGGRGVVPTVFRYGSVPLMTYLPDGDIDIGFATYKDGTGVMDDDTRSDIYLDLVYKRLKEPSLEHHPQFPVRNAIMIMAEVRVLKFTVRNIAIDLSANKIGGCCSFVFLEHVDRRLGHFHLFKRATILIKCWCAYESHTLGSRSGLMATYALETLVLCVFHLFQPQLRTPLQVLFKFLQFYANFPWDKQAVTVCGPLPLDELKRITEAKMNEAKREAGGVAANALSQLPDPQLERAATNIAQPPVSMEIVQWVESLRSSFSQSYGYHGAVLPTGLLASSGRRPGNTGGGPYNVGGFAFKSVNIVDPLMNLNNLGRSVSQTSFYRIAEAFKMGYEVLDAILKSQCSASLRKFFKNTLKMLDNDLHNYSPAIWFNAHAHFPPPPPSLESILELHNRMQGGVATQRPNANANATNNQMASQAPAVHPSDRLNWLSQQPTTSGLIPPSATPTPAPTPSSDQPQPQHAVRDRSINSDMGTSHPTIIHPSFGLHFSPPQTTGIGQGLLDGSSGALQALVDGTHATQAGSAALTLPHSIRGASSDTLTQTDESIAGSPGRFTPNVFHPSHPPPPPGPRPPLPPRSQPSTPSLYRGASPRGGMSGLPSTPGTSSAASPVMDPGRPDDRGMRQGSLPDFGNVQLPPTQDGDGPRGNGLAAAAAAAAASGPTSDGGPVPRQSTGARGAIAGRNGLIPGHRDETMAQLLPPPMPWPQWLSSQDQEVDGLKELCTILKQHHQEAAATAANNDSGAATSTSAAHRLHHLQHLLNHQGTMGPPSADERMPAEPIALGVLQNFNLPPLQDGTAPPANHGQQPEDLDAPSPNQPSSRHARPPASTHAATPTMPIPVNTDSPTLPGQSEPPLLASEATPKAIPKAKSVTAVVREQPSEPAPSSDVMSSVDASPRSARNLSTEWRGEVDNKGAGRSGKAAPVQGRAGKSQSQSQVSASALQKGPKGRGLAGEDGGGPLEQPVPHREVDRNPNARAFAPSGGMMEREESDDPPAVTSRRLDSAQIPRSMSQTFNGRDMIGFQAFNNMKWRPKELLPKEPPPPAKDPSGEELTKKQKAKRERAQLGKGGRMGPGRSEAKTTDSIASGRVDHMGAELAHASSVPSSPLTQIATTGGTLTMDSDSFRISPGITHPPPSRPPFVRPHPPPPPPSHRSSLHYIDSMATGVPPPPQVMSTLCLDTHAEPRNSQPFLIPNGIGMQPPLLSRPARPFLPVDGRGLVPAPPTETDVRREAGEQSWRSIDTLPSHGARFPSGTSMRGKTVTAAPSGVGAFGGGRGGRHSVPSSDPGHGRMPHMSRSRPNDGPGLLSLPPHHEALFPFPRGEQQSDVMCEFDENESVSTSGASTYSYPTMSADGSIVPILVDDHRLKGGNSAVLQAFQSSSYGAPSPLGFPKSASAASRGSPSNPPGPLAAPPAPPMPQVPPSVTPVHHHSHRPHHHGQAHPPAQHQPQPPPPPVSTSSSDALLSALLPFPNRGSGSGGIFYSGGPGGSLQSHRSGKNRNSFTPGEVGVSLRSESDHGRGQLPIPVRPQGRMTVPKASSTAIGGGRTAPGQRPQTGVPGSRAGRDPAVDLLSLSGEFGLSAEVREINMRRDDIHSEGGVVMVADHRKRRDRQPGEGDSGGGAGTGAPVISIVRKFERRNTHDGSNDGILGSGAVASGGLSPSIHPPSIKVPPHGSCTPTSAPGLSSTSSKSLFLPEDFFSSRPPTVQVEKKPLVTVDINQAMSGARPKAGAPVSAAAAGGVAVTTASRASEDGRGVVNPASINKIAPTVPQPQPPPPPPPQPQPATKPNTPRQDDKAPSHTRERDAYPSLEESLAADRDRRQQPRSASKDDQMVQGASERDRKTPLEVVRVASAPLSPSTVVAADSAAPSWGRGQRSQPDGDTEAENRPKEPPAKKKGGKKSGDKQPRPDADGGQTRPSEPAAPSRPAPRMRSAASQTSESQALLEGDGTTAASRPPEPSREDDSRSFPALLHSEGPKKEEARTQQSTRPQARAKPEQQPTPASDNPAPPSAPSPAAQEKEQRAQTSRSHNAAPQQPASQPSPQDNDRRRGRNKAPNEAAASATPASAQAQAPPPPPPPPPSNDSAPSPAEGSWLRAAQKSIAEAAPHATPAAPSAEKTAGPPAASQAAARASTAGRSSERADGPSPRESQQRGEGVPSRPADRRGLGRGAGPSVPQRTSASVPPFHVNPPGEPIRKCPPTELPVQPFELEQPSAIPLAPSPLPPPPPPKKQQASPPSSPQAASGMTYSNVATGFSSPKAQRAKANPPPKKAADAAGKVSSRPATTAPAADHQPTPQPSPPSSTASSEVLTSSDAPKRQPKASRKGNQQAQPPATPEAPSQSERMSDSQAQRQPPAAAEGPAPTARAQEPPPQVSSEGMAAAAAPPVSAPSTRKGPEGVCEEDESAKDDDELNSDEVPSSVASVGHLPPMPMPTCETERLECLKRETARVNDLEEKKKWQVVSGGKRGKKAQKESQAALERELEDAYANIESIKSEMEKHGEVIPESELSPNASVVSLLGDDFGDASDVPDVPPAEQERSAEDSPGAEWIEVVSKRRSRPKEGAVTATAPATAAQPAGQSTSPPSQDDHREAKREGERAAGGSGRAVSPASRSSVSLNSTGSANVVTSRGGSPHRRRQQHEHTPSEAPSTPSAGGGDRHKGAPCSAAPAAPAAARASDSHPEPTSSTLSVPADAPLQGGRQPAERPSRPPDRDRDRERDHQPGAPPAHHQSGGRHRERDKERQGHRHHGGKGPREEWRRRPTAGEEKKDPQQQPPPPTPAEEEKSDVDVSSLSAFPPLL</sequence>
<feature type="compositionally biased region" description="Low complexity" evidence="2">
    <location>
        <begin position="2347"/>
        <end position="2358"/>
    </location>
</feature>
<evidence type="ECO:0000259" key="3">
    <source>
        <dbReference type="Pfam" id="PF26180"/>
    </source>
</evidence>
<dbReference type="Pfam" id="PF26180">
    <property type="entry name" value="PAP-OAS1"/>
    <property type="match status" value="2"/>
</dbReference>
<keyword evidence="1" id="KW-0175">Coiled coil</keyword>